<comment type="caution">
    <text evidence="2">The sequence shown here is derived from an EMBL/GenBank/DDBJ whole genome shotgun (WGS) entry which is preliminary data.</text>
</comment>
<dbReference type="OrthoDB" id="7362086at2"/>
<dbReference type="RefSeq" id="WP_147300975.1">
    <property type="nucleotide sequence ID" value="NZ_QRDW01000002.1"/>
</dbReference>
<sequence length="137" mass="15030">MEVNLPPQVTLPQNATQNQNHGSTAEAGATQTLQKTPDHVVTATTQGAETNVRDEDALRRESRADQDLAPPTFDSLKVNGLKTRVGYDNVQETVYLEILQPNTDEVLSRIPSEELLEYLANQVEQVSGDEKTAQTNA</sequence>
<feature type="region of interest" description="Disordered" evidence="1">
    <location>
        <begin position="1"/>
        <end position="71"/>
    </location>
</feature>
<evidence type="ECO:0008006" key="4">
    <source>
        <dbReference type="Google" id="ProtNLM"/>
    </source>
</evidence>
<dbReference type="AlphaFoldDB" id="A0A3D9HSJ7"/>
<dbReference type="Proteomes" id="UP000256845">
    <property type="component" value="Unassembled WGS sequence"/>
</dbReference>
<dbReference type="EMBL" id="QRDW01000002">
    <property type="protein sequence ID" value="RED52430.1"/>
    <property type="molecule type" value="Genomic_DNA"/>
</dbReference>
<feature type="compositionally biased region" description="Polar residues" evidence="1">
    <location>
        <begin position="10"/>
        <end position="35"/>
    </location>
</feature>
<gene>
    <name evidence="2" type="ORF">DFP90_102451</name>
</gene>
<accession>A0A3D9HSJ7</accession>
<dbReference type="SUPFAM" id="SSF160214">
    <property type="entry name" value="FlaG-like"/>
    <property type="match status" value="1"/>
</dbReference>
<organism evidence="2 3">
    <name type="scientific">Aestuariispira insulae</name>
    <dbReference type="NCBI Taxonomy" id="1461337"/>
    <lineage>
        <taxon>Bacteria</taxon>
        <taxon>Pseudomonadati</taxon>
        <taxon>Pseudomonadota</taxon>
        <taxon>Alphaproteobacteria</taxon>
        <taxon>Rhodospirillales</taxon>
        <taxon>Kiloniellaceae</taxon>
        <taxon>Aestuariispira</taxon>
    </lineage>
</organism>
<name>A0A3D9HSJ7_9PROT</name>
<evidence type="ECO:0000313" key="3">
    <source>
        <dbReference type="Proteomes" id="UP000256845"/>
    </source>
</evidence>
<protein>
    <recommendedName>
        <fullName evidence="4">FlaG protein</fullName>
    </recommendedName>
</protein>
<evidence type="ECO:0000313" key="2">
    <source>
        <dbReference type="EMBL" id="RED52430.1"/>
    </source>
</evidence>
<keyword evidence="3" id="KW-1185">Reference proteome</keyword>
<evidence type="ECO:0000256" key="1">
    <source>
        <dbReference type="SAM" id="MobiDB-lite"/>
    </source>
</evidence>
<dbReference type="InterPro" id="IPR035924">
    <property type="entry name" value="FlaG-like_sf"/>
</dbReference>
<reference evidence="2 3" key="1">
    <citation type="submission" date="2018-07" db="EMBL/GenBank/DDBJ databases">
        <title>Genomic Encyclopedia of Type Strains, Phase III (KMG-III): the genomes of soil and plant-associated and newly described type strains.</title>
        <authorList>
            <person name="Whitman W."/>
        </authorList>
    </citation>
    <scope>NUCLEOTIDE SEQUENCE [LARGE SCALE GENOMIC DNA]</scope>
    <source>
        <strain evidence="2 3">CECT 8488</strain>
    </source>
</reference>
<proteinExistence type="predicted"/>
<feature type="compositionally biased region" description="Basic and acidic residues" evidence="1">
    <location>
        <begin position="51"/>
        <end position="66"/>
    </location>
</feature>